<reference evidence="2" key="1">
    <citation type="submission" date="2020-10" db="EMBL/GenBank/DDBJ databases">
        <authorList>
            <person name="Gilroy R."/>
        </authorList>
    </citation>
    <scope>NUCLEOTIDE SEQUENCE</scope>
    <source>
        <strain evidence="2">11687</strain>
    </source>
</reference>
<gene>
    <name evidence="2" type="ORF">IAC57_00160</name>
</gene>
<name>A0A9D1SFH6_9FIRM</name>
<sequence>MKIKYLGTAAYEGIPGLFCRCETCEKSRRAGGRNLRSRSQALVNDDLLLDFPPDTLWHFQRFGFDWSKIDCCLITHSHSDHFYPEDMEMAADGYCHGYERTLHYYAAEDAYRRIDALVRRSSMKRAADATKVSPFDEFTAGRYGVLALPASHAPDSSPLVYRISADGKSLFYGHDTGVLSEKSFERLAAAGRLDLISLDCTGGLVSGMRKGHMCLDTCLEVLESMEKAGIVDGRTVKVINHFSHNGGATYEELVAAARPYGIIVSYDGLEIEF</sequence>
<dbReference type="AlphaFoldDB" id="A0A9D1SFH6"/>
<dbReference type="InterPro" id="IPR036866">
    <property type="entry name" value="RibonucZ/Hydroxyglut_hydro"/>
</dbReference>
<dbReference type="SUPFAM" id="SSF56281">
    <property type="entry name" value="Metallo-hydrolase/oxidoreductase"/>
    <property type="match status" value="1"/>
</dbReference>
<feature type="domain" description="Metallo-beta-lactamase" evidence="1">
    <location>
        <begin position="66"/>
        <end position="227"/>
    </location>
</feature>
<evidence type="ECO:0000259" key="1">
    <source>
        <dbReference type="Pfam" id="PF12706"/>
    </source>
</evidence>
<dbReference type="PANTHER" id="PTHR42663">
    <property type="entry name" value="HYDROLASE C777.06C-RELATED-RELATED"/>
    <property type="match status" value="1"/>
</dbReference>
<evidence type="ECO:0000313" key="2">
    <source>
        <dbReference type="EMBL" id="HIU58489.1"/>
    </source>
</evidence>
<proteinExistence type="predicted"/>
<dbReference type="InterPro" id="IPR001279">
    <property type="entry name" value="Metallo-B-lactamas"/>
</dbReference>
<dbReference type="Gene3D" id="3.60.15.10">
    <property type="entry name" value="Ribonuclease Z/Hydroxyacylglutathione hydrolase-like"/>
    <property type="match status" value="1"/>
</dbReference>
<reference evidence="2" key="2">
    <citation type="journal article" date="2021" name="PeerJ">
        <title>Extensive microbial diversity within the chicken gut microbiome revealed by metagenomics and culture.</title>
        <authorList>
            <person name="Gilroy R."/>
            <person name="Ravi A."/>
            <person name="Getino M."/>
            <person name="Pursley I."/>
            <person name="Horton D.L."/>
            <person name="Alikhan N.F."/>
            <person name="Baker D."/>
            <person name="Gharbi K."/>
            <person name="Hall N."/>
            <person name="Watson M."/>
            <person name="Adriaenssens E.M."/>
            <person name="Foster-Nyarko E."/>
            <person name="Jarju S."/>
            <person name="Secka A."/>
            <person name="Antonio M."/>
            <person name="Oren A."/>
            <person name="Chaudhuri R.R."/>
            <person name="La Ragione R."/>
            <person name="Hildebrand F."/>
            <person name="Pallen M.J."/>
        </authorList>
    </citation>
    <scope>NUCLEOTIDE SEQUENCE</scope>
    <source>
        <strain evidence="2">11687</strain>
    </source>
</reference>
<dbReference type="PANTHER" id="PTHR42663:SF6">
    <property type="entry name" value="HYDROLASE C777.06C-RELATED"/>
    <property type="match status" value="1"/>
</dbReference>
<dbReference type="Proteomes" id="UP000824081">
    <property type="component" value="Unassembled WGS sequence"/>
</dbReference>
<protein>
    <submittedName>
        <fullName evidence="2">MBL fold metallo-hydrolase</fullName>
    </submittedName>
</protein>
<comment type="caution">
    <text evidence="2">The sequence shown here is derived from an EMBL/GenBank/DDBJ whole genome shotgun (WGS) entry which is preliminary data.</text>
</comment>
<dbReference type="EMBL" id="DVMZ01000005">
    <property type="protein sequence ID" value="HIU58489.1"/>
    <property type="molecule type" value="Genomic_DNA"/>
</dbReference>
<evidence type="ECO:0000313" key="3">
    <source>
        <dbReference type="Proteomes" id="UP000824081"/>
    </source>
</evidence>
<accession>A0A9D1SFH6</accession>
<organism evidence="2 3">
    <name type="scientific">Candidatus Scatosoma pullistercoris</name>
    <dbReference type="NCBI Taxonomy" id="2840934"/>
    <lineage>
        <taxon>Bacteria</taxon>
        <taxon>Bacillati</taxon>
        <taxon>Bacillota</taxon>
        <taxon>Clostridia</taxon>
        <taxon>Candidatus Scatosoma</taxon>
    </lineage>
</organism>
<dbReference type="Pfam" id="PF12706">
    <property type="entry name" value="Lactamase_B_2"/>
    <property type="match status" value="1"/>
</dbReference>